<sequence length="188" mass="20377">MLERWPEISASSPDGAIWATTTDGTDLRITFGYGVYGRYTETDLAHQLGRLGQAMWIALHRSRAELHERRLASFRVVVSPDRPAEPAAGQAAYTEALNGVAATGRSPDGAITVRTTGGLRWTVDIADGTLARLGEGAFVSQAASAVTAMLGDREQQIAALKAEFLDLGVPRRWTEALNQLRSQNRARN</sequence>
<proteinExistence type="predicted"/>
<comment type="caution">
    <text evidence="1">The sequence shown here is derived from an EMBL/GenBank/DDBJ whole genome shotgun (WGS) entry which is preliminary data.</text>
</comment>
<dbReference type="Proteomes" id="UP000643165">
    <property type="component" value="Unassembled WGS sequence"/>
</dbReference>
<organism evidence="1 2">
    <name type="scientific">Micromonospora lutea</name>
    <dbReference type="NCBI Taxonomy" id="419825"/>
    <lineage>
        <taxon>Bacteria</taxon>
        <taxon>Bacillati</taxon>
        <taxon>Actinomycetota</taxon>
        <taxon>Actinomycetes</taxon>
        <taxon>Micromonosporales</taxon>
        <taxon>Micromonosporaceae</taxon>
        <taxon>Micromonospora</taxon>
    </lineage>
</organism>
<reference evidence="1 2" key="1">
    <citation type="submission" date="2021-01" db="EMBL/GenBank/DDBJ databases">
        <title>Whole genome shotgun sequence of Verrucosispora lutea NBRC 106530.</title>
        <authorList>
            <person name="Komaki H."/>
            <person name="Tamura T."/>
        </authorList>
    </citation>
    <scope>NUCLEOTIDE SEQUENCE [LARGE SCALE GENOMIC DNA]</scope>
    <source>
        <strain evidence="1 2">NBRC 106530</strain>
    </source>
</reference>
<evidence type="ECO:0000313" key="2">
    <source>
        <dbReference type="Proteomes" id="UP000643165"/>
    </source>
</evidence>
<dbReference type="EMBL" id="BOPB01000007">
    <property type="protein sequence ID" value="GIJ20805.1"/>
    <property type="molecule type" value="Genomic_DNA"/>
</dbReference>
<keyword evidence="2" id="KW-1185">Reference proteome</keyword>
<gene>
    <name evidence="1" type="ORF">Vlu01_14290</name>
</gene>
<name>A0ABQ4IS91_9ACTN</name>
<accession>A0ABQ4IS91</accession>
<evidence type="ECO:0008006" key="3">
    <source>
        <dbReference type="Google" id="ProtNLM"/>
    </source>
</evidence>
<protein>
    <recommendedName>
        <fullName evidence="3">YbaB/EbfC DNA-binding family protein</fullName>
    </recommendedName>
</protein>
<evidence type="ECO:0000313" key="1">
    <source>
        <dbReference type="EMBL" id="GIJ20805.1"/>
    </source>
</evidence>